<dbReference type="EMBL" id="CAJVPZ010003774">
    <property type="protein sequence ID" value="CAG8535670.1"/>
    <property type="molecule type" value="Genomic_DNA"/>
</dbReference>
<keyword evidence="3" id="KW-1185">Reference proteome</keyword>
<feature type="compositionally biased region" description="Low complexity" evidence="1">
    <location>
        <begin position="82"/>
        <end position="103"/>
    </location>
</feature>
<feature type="compositionally biased region" description="Low complexity" evidence="1">
    <location>
        <begin position="123"/>
        <end position="158"/>
    </location>
</feature>
<comment type="caution">
    <text evidence="2">The sequence shown here is derived from an EMBL/GenBank/DDBJ whole genome shotgun (WGS) entry which is preliminary data.</text>
</comment>
<dbReference type="Proteomes" id="UP000789396">
    <property type="component" value="Unassembled WGS sequence"/>
</dbReference>
<evidence type="ECO:0000313" key="2">
    <source>
        <dbReference type="EMBL" id="CAG8535670.1"/>
    </source>
</evidence>
<organism evidence="2 3">
    <name type="scientific">Racocetra fulgida</name>
    <dbReference type="NCBI Taxonomy" id="60492"/>
    <lineage>
        <taxon>Eukaryota</taxon>
        <taxon>Fungi</taxon>
        <taxon>Fungi incertae sedis</taxon>
        <taxon>Mucoromycota</taxon>
        <taxon>Glomeromycotina</taxon>
        <taxon>Glomeromycetes</taxon>
        <taxon>Diversisporales</taxon>
        <taxon>Gigasporaceae</taxon>
        <taxon>Racocetra</taxon>
    </lineage>
</organism>
<proteinExistence type="predicted"/>
<feature type="compositionally biased region" description="Polar residues" evidence="1">
    <location>
        <begin position="1"/>
        <end position="10"/>
    </location>
</feature>
<feature type="region of interest" description="Disordered" evidence="1">
    <location>
        <begin position="82"/>
        <end position="164"/>
    </location>
</feature>
<feature type="region of interest" description="Disordered" evidence="1">
    <location>
        <begin position="1"/>
        <end position="32"/>
    </location>
</feature>
<sequence>MLSSVNSEQLSTSSQITEIEESSPNVHHQNQAHQANNLNHQVTTQNQLPPMNQNHAPLVNNNRQSKQIVDHSQLVLHHRMQNNNPQPIHQNNNNFYPQPNNPQHSFQFNDLPQPNPINDRNRTQNNNPQPIQPIQQNNCQLQPNNLNNLQPWPQPNHNDSSQPNQLVHDRHYIQNNNPQPIQQNSFQPQTIQNNVHPNQSLQQQMDQVKMYLNAILVELGSNQISRAIPSLYGLSNSMEQRSNENSMPPATYQETQETTDNINQNQRLID</sequence>
<evidence type="ECO:0000313" key="3">
    <source>
        <dbReference type="Proteomes" id="UP000789396"/>
    </source>
</evidence>
<protein>
    <submittedName>
        <fullName evidence="2">19237_t:CDS:1</fullName>
    </submittedName>
</protein>
<gene>
    <name evidence="2" type="ORF">RFULGI_LOCUS3993</name>
</gene>
<accession>A0A9N9APR3</accession>
<dbReference type="AlphaFoldDB" id="A0A9N9APR3"/>
<evidence type="ECO:0000256" key="1">
    <source>
        <dbReference type="SAM" id="MobiDB-lite"/>
    </source>
</evidence>
<reference evidence="2" key="1">
    <citation type="submission" date="2021-06" db="EMBL/GenBank/DDBJ databases">
        <authorList>
            <person name="Kallberg Y."/>
            <person name="Tangrot J."/>
            <person name="Rosling A."/>
        </authorList>
    </citation>
    <scope>NUCLEOTIDE SEQUENCE</scope>
    <source>
        <strain evidence="2">IN212</strain>
    </source>
</reference>
<name>A0A9N9APR3_9GLOM</name>
<dbReference type="OrthoDB" id="10665061at2759"/>
<feature type="region of interest" description="Disordered" evidence="1">
    <location>
        <begin position="239"/>
        <end position="270"/>
    </location>
</feature>